<feature type="region of interest" description="Disordered" evidence="1">
    <location>
        <begin position="21"/>
        <end position="47"/>
    </location>
</feature>
<dbReference type="Proteomes" id="UP000032309">
    <property type="component" value="Unassembled WGS sequence"/>
</dbReference>
<proteinExistence type="predicted"/>
<sequence>MTEKQVKIVLEESVKFVYKKTHPKSGSPHMNTPSQIRTNAGKGHTNRARRYDKKWGGVDLIFDAITDPIIVFDAEFNLIKINKAAKYYFTGYPIGKKCFFTEHKFALACKNCPTWQTLKTGSIMTSEILSPKTSTPLLLKTYPIYNKQKKVKGVVLIGRESGDVPMKWKRKKEY</sequence>
<accession>A0ABQ0JYC3</accession>
<reference evidence="3" key="1">
    <citation type="journal article" date="2015" name="Genome Announc.">
        <title>Draft Genome Sequence of an Anaerobic Ammonium-Oxidizing Bacterium, "Candidatus Brocadia sinica".</title>
        <authorList>
            <person name="Oshiki M."/>
            <person name="Shinyako-Hata K."/>
            <person name="Satoh H."/>
            <person name="Okabe S."/>
        </authorList>
    </citation>
    <scope>NUCLEOTIDE SEQUENCE [LARGE SCALE GENOMIC DNA]</scope>
    <source>
        <strain evidence="3">JPN1</strain>
    </source>
</reference>
<feature type="compositionally biased region" description="Polar residues" evidence="1">
    <location>
        <begin position="28"/>
        <end position="38"/>
    </location>
</feature>
<keyword evidence="3" id="KW-1185">Reference proteome</keyword>
<dbReference type="RefSeq" id="WP_052563832.1">
    <property type="nucleotide sequence ID" value="NZ_BAFN01000001.1"/>
</dbReference>
<dbReference type="InterPro" id="IPR035965">
    <property type="entry name" value="PAS-like_dom_sf"/>
</dbReference>
<organism evidence="2 3">
    <name type="scientific">Candidatus Brocadia sinica JPN1</name>
    <dbReference type="NCBI Taxonomy" id="1197129"/>
    <lineage>
        <taxon>Bacteria</taxon>
        <taxon>Pseudomonadati</taxon>
        <taxon>Planctomycetota</taxon>
        <taxon>Candidatus Brocadiia</taxon>
        <taxon>Candidatus Brocadiales</taxon>
        <taxon>Candidatus Brocadiaceae</taxon>
        <taxon>Candidatus Brocadia</taxon>
    </lineage>
</organism>
<protein>
    <recommendedName>
        <fullName evidence="4">PAS domain-containing protein</fullName>
    </recommendedName>
</protein>
<evidence type="ECO:0000256" key="1">
    <source>
        <dbReference type="SAM" id="MobiDB-lite"/>
    </source>
</evidence>
<gene>
    <name evidence="2" type="ORF">BROSI_A2276</name>
</gene>
<evidence type="ECO:0000313" key="2">
    <source>
        <dbReference type="EMBL" id="GAN33742.1"/>
    </source>
</evidence>
<dbReference type="SUPFAM" id="SSF55785">
    <property type="entry name" value="PYP-like sensor domain (PAS domain)"/>
    <property type="match status" value="1"/>
</dbReference>
<name>A0ABQ0JYC3_9BACT</name>
<evidence type="ECO:0008006" key="4">
    <source>
        <dbReference type="Google" id="ProtNLM"/>
    </source>
</evidence>
<comment type="caution">
    <text evidence="2">The sequence shown here is derived from an EMBL/GenBank/DDBJ whole genome shotgun (WGS) entry which is preliminary data.</text>
</comment>
<dbReference type="EMBL" id="BAFN01000001">
    <property type="protein sequence ID" value="GAN33742.1"/>
    <property type="molecule type" value="Genomic_DNA"/>
</dbReference>
<evidence type="ECO:0000313" key="3">
    <source>
        <dbReference type="Proteomes" id="UP000032309"/>
    </source>
</evidence>
<dbReference type="Gene3D" id="3.30.450.20">
    <property type="entry name" value="PAS domain"/>
    <property type="match status" value="1"/>
</dbReference>